<dbReference type="InterPro" id="IPR027417">
    <property type="entry name" value="P-loop_NTPase"/>
</dbReference>
<feature type="transmembrane region" description="Helical" evidence="8">
    <location>
        <begin position="356"/>
        <end position="375"/>
    </location>
</feature>
<evidence type="ECO:0000256" key="6">
    <source>
        <dbReference type="ARBA" id="ARBA00022989"/>
    </source>
</evidence>
<dbReference type="PROSITE" id="PS50929">
    <property type="entry name" value="ABC_TM1F"/>
    <property type="match status" value="1"/>
</dbReference>
<proteinExistence type="predicted"/>
<accession>G4HGM1</accession>
<evidence type="ECO:0000256" key="1">
    <source>
        <dbReference type="ARBA" id="ARBA00004651"/>
    </source>
</evidence>
<feature type="transmembrane region" description="Helical" evidence="8">
    <location>
        <begin position="326"/>
        <end position="350"/>
    </location>
</feature>
<keyword evidence="3 8" id="KW-0812">Transmembrane</keyword>
<evidence type="ECO:0000313" key="11">
    <source>
        <dbReference type="EMBL" id="EHB63894.1"/>
    </source>
</evidence>
<dbReference type="GO" id="GO:0005524">
    <property type="term" value="F:ATP binding"/>
    <property type="evidence" value="ECO:0007669"/>
    <property type="project" value="UniProtKB-KW"/>
</dbReference>
<dbReference type="Pfam" id="PF00664">
    <property type="entry name" value="ABC_membrane"/>
    <property type="match status" value="1"/>
</dbReference>
<dbReference type="eggNOG" id="COG1132">
    <property type="taxonomic scope" value="Bacteria"/>
</dbReference>
<feature type="transmembrane region" description="Helical" evidence="8">
    <location>
        <begin position="253"/>
        <end position="279"/>
    </location>
</feature>
<dbReference type="PROSITE" id="PS00211">
    <property type="entry name" value="ABC_TRANSPORTER_1"/>
    <property type="match status" value="1"/>
</dbReference>
<dbReference type="GO" id="GO:0005886">
    <property type="term" value="C:plasma membrane"/>
    <property type="evidence" value="ECO:0007669"/>
    <property type="project" value="UniProtKB-SubCell"/>
</dbReference>
<evidence type="ECO:0000256" key="4">
    <source>
        <dbReference type="ARBA" id="ARBA00022741"/>
    </source>
</evidence>
<keyword evidence="6 8" id="KW-1133">Transmembrane helix</keyword>
<comment type="subcellular location">
    <subcellularLocation>
        <location evidence="1">Cell membrane</location>
        <topology evidence="1">Multi-pass membrane protein</topology>
    </subcellularLocation>
</comment>
<dbReference type="SUPFAM" id="SSF52540">
    <property type="entry name" value="P-loop containing nucleoside triphosphate hydrolases"/>
    <property type="match status" value="1"/>
</dbReference>
<feature type="transmembrane region" description="Helical" evidence="8">
    <location>
        <begin position="211"/>
        <end position="233"/>
    </location>
</feature>
<dbReference type="SMART" id="SM00382">
    <property type="entry name" value="AAA"/>
    <property type="match status" value="1"/>
</dbReference>
<dbReference type="Proteomes" id="UP000003891">
    <property type="component" value="Unassembled WGS sequence"/>
</dbReference>
<dbReference type="PANTHER" id="PTHR43394:SF1">
    <property type="entry name" value="ATP-BINDING CASSETTE SUB-FAMILY B MEMBER 10, MITOCHONDRIAL"/>
    <property type="match status" value="1"/>
</dbReference>
<dbReference type="PANTHER" id="PTHR43394">
    <property type="entry name" value="ATP-DEPENDENT PERMEASE MDL1, MITOCHONDRIAL"/>
    <property type="match status" value="1"/>
</dbReference>
<feature type="transmembrane region" description="Helical" evidence="8">
    <location>
        <begin position="468"/>
        <end position="487"/>
    </location>
</feature>
<evidence type="ECO:0000259" key="9">
    <source>
        <dbReference type="PROSITE" id="PS50893"/>
    </source>
</evidence>
<dbReference type="GO" id="GO:0015421">
    <property type="term" value="F:ABC-type oligopeptide transporter activity"/>
    <property type="evidence" value="ECO:0007669"/>
    <property type="project" value="TreeGrafter"/>
</dbReference>
<name>G4HGM1_9BACL</name>
<gene>
    <name evidence="11" type="ORF">PaelaDRAFT_3008</name>
</gene>
<dbReference type="AlphaFoldDB" id="G4HGM1"/>
<dbReference type="STRING" id="743719.PaelaDRAFT_3008"/>
<evidence type="ECO:0000256" key="2">
    <source>
        <dbReference type="ARBA" id="ARBA00022448"/>
    </source>
</evidence>
<reference evidence="11 12" key="1">
    <citation type="submission" date="2011-09" db="EMBL/GenBank/DDBJ databases">
        <title>The draft genome of Paenibacillus lactis 154.</title>
        <authorList>
            <consortium name="US DOE Joint Genome Institute (JGI-PGF)"/>
            <person name="Lucas S."/>
            <person name="Han J."/>
            <person name="Lapidus A."/>
            <person name="Cheng J.-F."/>
            <person name="Goodwin L."/>
            <person name="Pitluck S."/>
            <person name="Peters L."/>
            <person name="Land M.L."/>
            <person name="Hauser L."/>
            <person name="Siebers A."/>
            <person name="Thelen M."/>
            <person name="Hugenholtz P."/>
            <person name="Allgaier M."/>
            <person name="Woyke T.J."/>
        </authorList>
    </citation>
    <scope>NUCLEOTIDE SEQUENCE [LARGE SCALE GENOMIC DNA]</scope>
    <source>
        <strain evidence="11 12">154</strain>
    </source>
</reference>
<dbReference type="FunFam" id="3.40.50.300:FF:000287">
    <property type="entry name" value="Multidrug ABC transporter ATP-binding protein"/>
    <property type="match status" value="1"/>
</dbReference>
<evidence type="ECO:0000259" key="10">
    <source>
        <dbReference type="PROSITE" id="PS50929"/>
    </source>
</evidence>
<evidence type="ECO:0000256" key="5">
    <source>
        <dbReference type="ARBA" id="ARBA00022840"/>
    </source>
</evidence>
<sequence length="780" mass="86439">MAGLFTFSQKRKGKIMTLLPKDIVSILDQNGIKAADLLHGMECDRLPDGGFSESYLVLSRKHLHIFCGSGVTKEKTFSGYAAGRRKAAGKPEQEGSGDWAWERIPLERLEALTIVNLVASGMVVAKEKEERVIGAFTNGHMNQAVRFAQAFDKLKNNEPFEAFEIDGKSDGASCPTCGLMYPEEGRPFCPKCMKRHAVFARLLSFAGKYRLSIFFIVLFMLLNSATGLVIPYFQGTVLFDQALAGNGAFAGRIGLVIVIILAFRTLSLLFGILFGTIIAKLAAKVAFDLKAAVFTSLQRLSLDFFMRRQTGQLMTRVNNDAQELQYFFVDGLSYFIVNAMNIIGIIAVLLWMDWRLTLICLLPMPLVFWLVRTAFPKLWRLSWRRHRKVSALNSIISDSVRGSRVVKAFGKEQVEIGRFQQANDAFSGAEQRFNKWSGTVFPILNFLTQAGGILIWAFGGWYVMQGRMSFGSVLTFVNYMMMLYGPIQFMNNIIGWWSNCMAAAQRIFEIQDAVPSVAERPGAVSLVTMKGDIEIDNVSFGYEPNKPILKQVSLRARPGQMIGVVGHSGAGKSTLVNLVSRLYDVTAGEIRIDGVNVKELSVASLRRHIGIVSQDIYVFTGTIAENIAYADPDCQMEDILHAAKIANAHDFIQKLPDGYDTEIGSGGYSLSGGEKQRLSIARAVLHNPKVLILDEATASLDTETELQIQEALDSLVKGRTTIAIAHRLSTLRQADYLVVMDKGAVVEAGTHDQLMAREGIYRELVRKHDEALKMKGEIIA</sequence>
<dbReference type="Pfam" id="PF00005">
    <property type="entry name" value="ABC_tran"/>
    <property type="match status" value="1"/>
</dbReference>
<dbReference type="InterPro" id="IPR017871">
    <property type="entry name" value="ABC_transporter-like_CS"/>
</dbReference>
<dbReference type="InterPro" id="IPR036640">
    <property type="entry name" value="ABC1_TM_sf"/>
</dbReference>
<keyword evidence="5" id="KW-0067">ATP-binding</keyword>
<dbReference type="EMBL" id="AGIP01000006">
    <property type="protein sequence ID" value="EHB63894.1"/>
    <property type="molecule type" value="Genomic_DNA"/>
</dbReference>
<dbReference type="GO" id="GO:0016887">
    <property type="term" value="F:ATP hydrolysis activity"/>
    <property type="evidence" value="ECO:0007669"/>
    <property type="project" value="InterPro"/>
</dbReference>
<dbReference type="InterPro" id="IPR003439">
    <property type="entry name" value="ABC_transporter-like_ATP-bd"/>
</dbReference>
<evidence type="ECO:0000256" key="7">
    <source>
        <dbReference type="ARBA" id="ARBA00023136"/>
    </source>
</evidence>
<evidence type="ECO:0000256" key="3">
    <source>
        <dbReference type="ARBA" id="ARBA00022692"/>
    </source>
</evidence>
<dbReference type="PATRIC" id="fig|743719.3.peg.3039"/>
<evidence type="ECO:0000313" key="12">
    <source>
        <dbReference type="Proteomes" id="UP000003891"/>
    </source>
</evidence>
<feature type="transmembrane region" description="Helical" evidence="8">
    <location>
        <begin position="440"/>
        <end position="462"/>
    </location>
</feature>
<dbReference type="Gene3D" id="3.40.50.300">
    <property type="entry name" value="P-loop containing nucleotide triphosphate hydrolases"/>
    <property type="match status" value="1"/>
</dbReference>
<dbReference type="PROSITE" id="PS50893">
    <property type="entry name" value="ABC_TRANSPORTER_2"/>
    <property type="match status" value="1"/>
</dbReference>
<keyword evidence="2" id="KW-0813">Transport</keyword>
<feature type="domain" description="ABC transmembrane type-1" evidence="10">
    <location>
        <begin position="214"/>
        <end position="495"/>
    </location>
</feature>
<feature type="domain" description="ABC transporter" evidence="9">
    <location>
        <begin position="533"/>
        <end position="767"/>
    </location>
</feature>
<dbReference type="Gene3D" id="1.20.1560.10">
    <property type="entry name" value="ABC transporter type 1, transmembrane domain"/>
    <property type="match status" value="1"/>
</dbReference>
<dbReference type="InterPro" id="IPR039421">
    <property type="entry name" value="Type_1_exporter"/>
</dbReference>
<protein>
    <submittedName>
        <fullName evidence="11">ABC transporter related protein</fullName>
    </submittedName>
</protein>
<dbReference type="InterPro" id="IPR003593">
    <property type="entry name" value="AAA+_ATPase"/>
</dbReference>
<evidence type="ECO:0000256" key="8">
    <source>
        <dbReference type="SAM" id="Phobius"/>
    </source>
</evidence>
<keyword evidence="4" id="KW-0547">Nucleotide-binding</keyword>
<dbReference type="CDD" id="cd18563">
    <property type="entry name" value="ABC_6TM_exporter_like"/>
    <property type="match status" value="1"/>
</dbReference>
<dbReference type="InterPro" id="IPR011527">
    <property type="entry name" value="ABC1_TM_dom"/>
</dbReference>
<dbReference type="SUPFAM" id="SSF90123">
    <property type="entry name" value="ABC transporter transmembrane region"/>
    <property type="match status" value="1"/>
</dbReference>
<keyword evidence="7 8" id="KW-0472">Membrane</keyword>
<organism evidence="11 12">
    <name type="scientific">Paenibacillus lactis 154</name>
    <dbReference type="NCBI Taxonomy" id="743719"/>
    <lineage>
        <taxon>Bacteria</taxon>
        <taxon>Bacillati</taxon>
        <taxon>Bacillota</taxon>
        <taxon>Bacilli</taxon>
        <taxon>Bacillales</taxon>
        <taxon>Paenibacillaceae</taxon>
        <taxon>Paenibacillus</taxon>
    </lineage>
</organism>